<dbReference type="FunFam" id="1.10.510.10:FF:000227">
    <property type="entry name" value="Serine/threonine-protein kinase"/>
    <property type="match status" value="1"/>
</dbReference>
<evidence type="ECO:0000256" key="2">
    <source>
        <dbReference type="ARBA" id="ARBA00022527"/>
    </source>
</evidence>
<name>A0A2G5DEI8_AQUCA</name>
<keyword evidence="9 14" id="KW-1133">Transmembrane helix</keyword>
<dbReference type="PROSITE" id="PS50948">
    <property type="entry name" value="PAN"/>
    <property type="match status" value="1"/>
</dbReference>
<dbReference type="InterPro" id="IPR008271">
    <property type="entry name" value="Ser/Thr_kinase_AS"/>
</dbReference>
<dbReference type="Pfam" id="PF00954">
    <property type="entry name" value="S_locus_glycop"/>
    <property type="match status" value="1"/>
</dbReference>
<feature type="domain" description="Protein kinase" evidence="16">
    <location>
        <begin position="469"/>
        <end position="752"/>
    </location>
</feature>
<protein>
    <submittedName>
        <fullName evidence="19">Uncharacterized protein</fullName>
    </submittedName>
</protein>
<dbReference type="SMART" id="SM00108">
    <property type="entry name" value="B_lectin"/>
    <property type="match status" value="1"/>
</dbReference>
<dbReference type="GO" id="GO:0016020">
    <property type="term" value="C:membrane"/>
    <property type="evidence" value="ECO:0007669"/>
    <property type="project" value="UniProtKB-SubCell"/>
</dbReference>
<evidence type="ECO:0000256" key="1">
    <source>
        <dbReference type="ARBA" id="ARBA00004167"/>
    </source>
</evidence>
<reference evidence="19 20" key="1">
    <citation type="submission" date="2017-09" db="EMBL/GenBank/DDBJ databases">
        <title>WGS assembly of Aquilegia coerulea Goldsmith.</title>
        <authorList>
            <person name="Hodges S."/>
            <person name="Kramer E."/>
            <person name="Nordborg M."/>
            <person name="Tomkins J."/>
            <person name="Borevitz J."/>
            <person name="Derieg N."/>
            <person name="Yan J."/>
            <person name="Mihaltcheva S."/>
            <person name="Hayes R.D."/>
            <person name="Rokhsar D."/>
        </authorList>
    </citation>
    <scope>NUCLEOTIDE SEQUENCE [LARGE SCALE GENOMIC DNA]</scope>
    <source>
        <strain evidence="20">cv. Goldsmith</strain>
    </source>
</reference>
<dbReference type="Gene3D" id="2.90.10.10">
    <property type="entry name" value="Bulb-type lectin domain"/>
    <property type="match status" value="1"/>
</dbReference>
<dbReference type="PANTHER" id="PTHR47974:SF19">
    <property type="entry name" value="RECEPTOR-LIKE SERINE_THREONINE-PROTEIN KINASE"/>
    <property type="match status" value="1"/>
</dbReference>
<evidence type="ECO:0000256" key="3">
    <source>
        <dbReference type="ARBA" id="ARBA00022679"/>
    </source>
</evidence>
<dbReference type="SUPFAM" id="SSF51110">
    <property type="entry name" value="alpha-D-mannose-specific plant lectins"/>
    <property type="match status" value="1"/>
</dbReference>
<keyword evidence="3" id="KW-0808">Transferase</keyword>
<keyword evidence="6 13" id="KW-0547">Nucleotide-binding</keyword>
<evidence type="ECO:0000313" key="19">
    <source>
        <dbReference type="EMBL" id="PIA41926.1"/>
    </source>
</evidence>
<keyword evidence="4 14" id="KW-0812">Transmembrane</keyword>
<feature type="domain" description="Apple" evidence="18">
    <location>
        <begin position="326"/>
        <end position="404"/>
    </location>
</feature>
<dbReference type="InterPro" id="IPR017441">
    <property type="entry name" value="Protein_kinase_ATP_BS"/>
</dbReference>
<evidence type="ECO:0000256" key="10">
    <source>
        <dbReference type="ARBA" id="ARBA00023136"/>
    </source>
</evidence>
<proteinExistence type="predicted"/>
<dbReference type="SUPFAM" id="SSF56112">
    <property type="entry name" value="Protein kinase-like (PK-like)"/>
    <property type="match status" value="1"/>
</dbReference>
<evidence type="ECO:0000256" key="6">
    <source>
        <dbReference type="ARBA" id="ARBA00022741"/>
    </source>
</evidence>
<keyword evidence="20" id="KW-1185">Reference proteome</keyword>
<dbReference type="SMART" id="SM00220">
    <property type="entry name" value="S_TKc"/>
    <property type="match status" value="1"/>
</dbReference>
<keyword evidence="12" id="KW-0325">Glycoprotein</keyword>
<accession>A0A2G5DEI8</accession>
<dbReference type="OrthoDB" id="1668230at2759"/>
<dbReference type="GO" id="GO:0005524">
    <property type="term" value="F:ATP binding"/>
    <property type="evidence" value="ECO:0007669"/>
    <property type="project" value="UniProtKB-UniRule"/>
</dbReference>
<dbReference type="Gene3D" id="3.30.200.20">
    <property type="entry name" value="Phosphorylase Kinase, domain 1"/>
    <property type="match status" value="1"/>
</dbReference>
<dbReference type="PROSITE" id="PS00108">
    <property type="entry name" value="PROTEIN_KINASE_ST"/>
    <property type="match status" value="1"/>
</dbReference>
<evidence type="ECO:0000256" key="11">
    <source>
        <dbReference type="ARBA" id="ARBA00023157"/>
    </source>
</evidence>
<evidence type="ECO:0000256" key="14">
    <source>
        <dbReference type="SAM" id="Phobius"/>
    </source>
</evidence>
<dbReference type="InParanoid" id="A0A2G5DEI8"/>
<dbReference type="InterPro" id="IPR001480">
    <property type="entry name" value="Bulb-type_lectin_dom"/>
</dbReference>
<dbReference type="PROSITE" id="PS50011">
    <property type="entry name" value="PROTEIN_KINASE_DOM"/>
    <property type="match status" value="1"/>
</dbReference>
<evidence type="ECO:0000256" key="12">
    <source>
        <dbReference type="ARBA" id="ARBA00023180"/>
    </source>
</evidence>
<feature type="chain" id="PRO_5013673594" evidence="15">
    <location>
        <begin position="28"/>
        <end position="796"/>
    </location>
</feature>
<dbReference type="PIRSF" id="PIRSF000641">
    <property type="entry name" value="SRK"/>
    <property type="match status" value="1"/>
</dbReference>
<dbReference type="InterPro" id="IPR036426">
    <property type="entry name" value="Bulb-type_lectin_dom_sf"/>
</dbReference>
<dbReference type="Proteomes" id="UP000230069">
    <property type="component" value="Unassembled WGS sequence"/>
</dbReference>
<dbReference type="InterPro" id="IPR000858">
    <property type="entry name" value="S_locus_glycoprot_dom"/>
</dbReference>
<keyword evidence="2" id="KW-0723">Serine/threonine-protein kinase</keyword>
<sequence length="796" mass="90102">MNTKSNNSLLLFYGIVFLSCNTNLSIGANNITLGQSLSGNQTIISKGGIFELGFFKQGNTTSDKYYIGIWYKKPSIQTAVWVANRDPVKDPNYSELKFSQDGRLVLLDERGYQQSFDYPTDTWLPGAMLGLTKTRANGTFLTSQQNSDEPGTGNFLLNANTNISGPPVLRYMYVRNYYSRWTYWTWSWNGHNFSLMNSSLSKYVNFSFVSSDEERYFTYSAHNTSIPIRLVMDFLGRLQLFTWMEDLERWDSIFAHQTYVDDSEKWHTVFTKEYDYCGINTWSTVPMSRGNNSMWRCTCLKGFESAEVWLSVYSFFGCKRKKALQCHSKGNDAFYVMDNMRLQEIVMHTNDQSISECKMTCLSACSCAAYTYSNSCSIWLGELFSLQKVAPNDNLGKTLYIRVARAEIKSSRAEKLTRIFIIVAVVGFSTVLGLLVIIWNIRWKMMFSVTSGVGFLVSFKYRFLQRATKNFSEELGKGGFGSVFKGTMPDSSAVAVKRLVCSAGEKQFRSEVNTIGMIQHVNLIRLYGFCAEGRERLLVYDYMPNGSLSSYLFRKNSKVLDWKTRYQIALGTARGLAYLHEKCRDCIIHCDIKPENILLDAGLNAKVADFGLAKLLGRDFSRVLTTMRGTRGYLAPEWISGVPITPKADVYSYGMMLFEVISGRRNLDMGNDDMVDYFPAWAAKVTNKGEEVHSLLDQRLQGNADIKELTTASRVACWCIQDDEKDRPSMGEIIQVLEGVSEVPTSPIPSFLQVILHRSTRTKYSTLSSSGVGSNNSVLLQDENTNSWTSTISKDS</sequence>
<dbReference type="SMART" id="SM00473">
    <property type="entry name" value="PAN_AP"/>
    <property type="match status" value="1"/>
</dbReference>
<dbReference type="PROSITE" id="PS50927">
    <property type="entry name" value="BULB_LECTIN"/>
    <property type="match status" value="1"/>
</dbReference>
<keyword evidence="7" id="KW-0418">Kinase</keyword>
<dbReference type="CDD" id="cd14066">
    <property type="entry name" value="STKc_IRAK"/>
    <property type="match status" value="1"/>
</dbReference>
<dbReference type="CDD" id="cd01098">
    <property type="entry name" value="PAN_AP_plant"/>
    <property type="match status" value="1"/>
</dbReference>
<evidence type="ECO:0000256" key="4">
    <source>
        <dbReference type="ARBA" id="ARBA00022692"/>
    </source>
</evidence>
<feature type="binding site" evidence="13">
    <location>
        <position position="497"/>
    </location>
    <ligand>
        <name>ATP</name>
        <dbReference type="ChEBI" id="CHEBI:30616"/>
    </ligand>
</feature>
<dbReference type="Pfam" id="PF00069">
    <property type="entry name" value="Pkinase"/>
    <property type="match status" value="1"/>
</dbReference>
<feature type="transmembrane region" description="Helical" evidence="14">
    <location>
        <begin position="419"/>
        <end position="439"/>
    </location>
</feature>
<evidence type="ECO:0000256" key="9">
    <source>
        <dbReference type="ARBA" id="ARBA00022989"/>
    </source>
</evidence>
<dbReference type="PROSITE" id="PS51257">
    <property type="entry name" value="PROKAR_LIPOPROTEIN"/>
    <property type="match status" value="1"/>
</dbReference>
<keyword evidence="8 13" id="KW-0067">ATP-binding</keyword>
<gene>
    <name evidence="19" type="ORF">AQUCO_02100040v1</name>
</gene>
<dbReference type="EMBL" id="KZ305038">
    <property type="protein sequence ID" value="PIA41926.1"/>
    <property type="molecule type" value="Genomic_DNA"/>
</dbReference>
<feature type="domain" description="Bulb-type lectin" evidence="17">
    <location>
        <begin position="28"/>
        <end position="170"/>
    </location>
</feature>
<evidence type="ECO:0000313" key="20">
    <source>
        <dbReference type="Proteomes" id="UP000230069"/>
    </source>
</evidence>
<evidence type="ECO:0000256" key="8">
    <source>
        <dbReference type="ARBA" id="ARBA00022840"/>
    </source>
</evidence>
<keyword evidence="10 14" id="KW-0472">Membrane</keyword>
<organism evidence="19 20">
    <name type="scientific">Aquilegia coerulea</name>
    <name type="common">Rocky mountain columbine</name>
    <dbReference type="NCBI Taxonomy" id="218851"/>
    <lineage>
        <taxon>Eukaryota</taxon>
        <taxon>Viridiplantae</taxon>
        <taxon>Streptophyta</taxon>
        <taxon>Embryophyta</taxon>
        <taxon>Tracheophyta</taxon>
        <taxon>Spermatophyta</taxon>
        <taxon>Magnoliopsida</taxon>
        <taxon>Ranunculales</taxon>
        <taxon>Ranunculaceae</taxon>
        <taxon>Thalictroideae</taxon>
        <taxon>Aquilegia</taxon>
    </lineage>
</organism>
<dbReference type="PROSITE" id="PS00107">
    <property type="entry name" value="PROTEIN_KINASE_ATP"/>
    <property type="match status" value="1"/>
</dbReference>
<dbReference type="InterPro" id="IPR003609">
    <property type="entry name" value="Pan_app"/>
</dbReference>
<evidence type="ECO:0000256" key="7">
    <source>
        <dbReference type="ARBA" id="ARBA00022777"/>
    </source>
</evidence>
<evidence type="ECO:0000259" key="17">
    <source>
        <dbReference type="PROSITE" id="PS50927"/>
    </source>
</evidence>
<feature type="signal peptide" evidence="15">
    <location>
        <begin position="1"/>
        <end position="27"/>
    </location>
</feature>
<dbReference type="AlphaFoldDB" id="A0A2G5DEI8"/>
<dbReference type="InterPro" id="IPR011009">
    <property type="entry name" value="Kinase-like_dom_sf"/>
</dbReference>
<evidence type="ECO:0000259" key="18">
    <source>
        <dbReference type="PROSITE" id="PS50948"/>
    </source>
</evidence>
<dbReference type="STRING" id="218851.A0A2G5DEI8"/>
<evidence type="ECO:0000256" key="13">
    <source>
        <dbReference type="PROSITE-ProRule" id="PRU10141"/>
    </source>
</evidence>
<keyword evidence="11" id="KW-1015">Disulfide bond</keyword>
<dbReference type="InterPro" id="IPR024171">
    <property type="entry name" value="SRK-like_kinase"/>
</dbReference>
<dbReference type="Pfam" id="PF08276">
    <property type="entry name" value="PAN_2"/>
    <property type="match status" value="1"/>
</dbReference>
<evidence type="ECO:0000259" key="16">
    <source>
        <dbReference type="PROSITE" id="PS50011"/>
    </source>
</evidence>
<comment type="subcellular location">
    <subcellularLocation>
        <location evidence="1">Membrane</location>
        <topology evidence="1">Single-pass membrane protein</topology>
    </subcellularLocation>
</comment>
<dbReference type="PANTHER" id="PTHR47974">
    <property type="entry name" value="OS07G0415500 PROTEIN"/>
    <property type="match status" value="1"/>
</dbReference>
<dbReference type="GO" id="GO:0048544">
    <property type="term" value="P:recognition of pollen"/>
    <property type="evidence" value="ECO:0007669"/>
    <property type="project" value="InterPro"/>
</dbReference>
<dbReference type="FunFam" id="3.30.200.20:FF:000178">
    <property type="entry name" value="serine/threonine-protein kinase PBS1-like"/>
    <property type="match status" value="1"/>
</dbReference>
<evidence type="ECO:0000256" key="5">
    <source>
        <dbReference type="ARBA" id="ARBA00022729"/>
    </source>
</evidence>
<keyword evidence="5 15" id="KW-0732">Signal</keyword>
<dbReference type="InterPro" id="IPR000719">
    <property type="entry name" value="Prot_kinase_dom"/>
</dbReference>
<dbReference type="Gene3D" id="1.10.510.10">
    <property type="entry name" value="Transferase(Phosphotransferase) domain 1"/>
    <property type="match status" value="1"/>
</dbReference>
<dbReference type="GO" id="GO:0004674">
    <property type="term" value="F:protein serine/threonine kinase activity"/>
    <property type="evidence" value="ECO:0007669"/>
    <property type="project" value="UniProtKB-KW"/>
</dbReference>
<evidence type="ECO:0000256" key="15">
    <source>
        <dbReference type="SAM" id="SignalP"/>
    </source>
</evidence>